<feature type="transmembrane region" description="Helical" evidence="6">
    <location>
        <begin position="101"/>
        <end position="127"/>
    </location>
</feature>
<reference evidence="8 9" key="1">
    <citation type="submission" date="2023-07" db="EMBL/GenBank/DDBJ databases">
        <title>Sorghum-associated microbial communities from plants grown in Nebraska, USA.</title>
        <authorList>
            <person name="Schachtman D."/>
        </authorList>
    </citation>
    <scope>NUCLEOTIDE SEQUENCE [LARGE SCALE GENOMIC DNA]</scope>
    <source>
        <strain evidence="8 9">4249</strain>
    </source>
</reference>
<proteinExistence type="predicted"/>
<keyword evidence="5 6" id="KW-0472">Membrane</keyword>
<feature type="transmembrane region" description="Helical" evidence="6">
    <location>
        <begin position="12"/>
        <end position="30"/>
    </location>
</feature>
<gene>
    <name evidence="8" type="ORF">J2W49_003477</name>
</gene>
<evidence type="ECO:0000256" key="4">
    <source>
        <dbReference type="ARBA" id="ARBA00022989"/>
    </source>
</evidence>
<evidence type="ECO:0000256" key="2">
    <source>
        <dbReference type="ARBA" id="ARBA00022475"/>
    </source>
</evidence>
<evidence type="ECO:0000256" key="6">
    <source>
        <dbReference type="SAM" id="Phobius"/>
    </source>
</evidence>
<evidence type="ECO:0000256" key="1">
    <source>
        <dbReference type="ARBA" id="ARBA00004651"/>
    </source>
</evidence>
<dbReference type="PANTHER" id="PTHR35007:SF2">
    <property type="entry name" value="PILUS ASSEMBLE PROTEIN"/>
    <property type="match status" value="1"/>
</dbReference>
<organism evidence="8 9">
    <name type="scientific">Hydrogenophaga palleronii</name>
    <dbReference type="NCBI Taxonomy" id="65655"/>
    <lineage>
        <taxon>Bacteria</taxon>
        <taxon>Pseudomonadati</taxon>
        <taxon>Pseudomonadota</taxon>
        <taxon>Betaproteobacteria</taxon>
        <taxon>Burkholderiales</taxon>
        <taxon>Comamonadaceae</taxon>
        <taxon>Hydrogenophaga</taxon>
    </lineage>
</organism>
<dbReference type="InterPro" id="IPR018076">
    <property type="entry name" value="T2SS_GspF_dom"/>
</dbReference>
<name>A0ABU1WRB8_9BURK</name>
<dbReference type="Proteomes" id="UP001265700">
    <property type="component" value="Unassembled WGS sequence"/>
</dbReference>
<accession>A0ABU1WRB8</accession>
<evidence type="ECO:0000259" key="7">
    <source>
        <dbReference type="Pfam" id="PF00482"/>
    </source>
</evidence>
<comment type="subcellular location">
    <subcellularLocation>
        <location evidence="1">Cell membrane</location>
        <topology evidence="1">Multi-pass membrane protein</topology>
    </subcellularLocation>
</comment>
<sequence length="320" mass="34891">MTNLLNNQWPMLLLVFLAVTGITLGLAMWLNRRAGVQQRLDQVGSVGLRSPGLEGRAEWHAKVVKAVGPVARLSAPKEGWDGSSLRVRFMQAGLREKSWPALYFAAKTVLALGLPGLFLMITGLVAVQLSTNAHLIFLLLLAGIGYYLPNGILARLVSWRKTEIQDALPDALDLMTVCVEAGLGLDAAMNRAASEIGMRSQALEDELNLVALELRMGVKREVALRNLALRTGVDDVASFVAMIVQADRFGTNVAEALRIQGETMRVHRRLRAEERAAKIPLKLLFPLIFFIFPSLMLVLMGPAMISIYRVLLPTMGGGGG</sequence>
<dbReference type="EMBL" id="JAVDWU010000007">
    <property type="protein sequence ID" value="MDR7151501.1"/>
    <property type="molecule type" value="Genomic_DNA"/>
</dbReference>
<evidence type="ECO:0000256" key="3">
    <source>
        <dbReference type="ARBA" id="ARBA00022692"/>
    </source>
</evidence>
<protein>
    <submittedName>
        <fullName evidence="8">Tight adherence protein C</fullName>
    </submittedName>
</protein>
<keyword evidence="9" id="KW-1185">Reference proteome</keyword>
<keyword evidence="4 6" id="KW-1133">Transmembrane helix</keyword>
<evidence type="ECO:0000313" key="8">
    <source>
        <dbReference type="EMBL" id="MDR7151501.1"/>
    </source>
</evidence>
<comment type="caution">
    <text evidence="8">The sequence shown here is derived from an EMBL/GenBank/DDBJ whole genome shotgun (WGS) entry which is preliminary data.</text>
</comment>
<evidence type="ECO:0000313" key="9">
    <source>
        <dbReference type="Proteomes" id="UP001265700"/>
    </source>
</evidence>
<keyword evidence="3 6" id="KW-0812">Transmembrane</keyword>
<dbReference type="PANTHER" id="PTHR35007">
    <property type="entry name" value="INTEGRAL MEMBRANE PROTEIN-RELATED"/>
    <property type="match status" value="1"/>
</dbReference>
<keyword evidence="2" id="KW-1003">Cell membrane</keyword>
<evidence type="ECO:0000256" key="5">
    <source>
        <dbReference type="ARBA" id="ARBA00023136"/>
    </source>
</evidence>
<feature type="domain" description="Type II secretion system protein GspF" evidence="7">
    <location>
        <begin position="172"/>
        <end position="300"/>
    </location>
</feature>
<feature type="transmembrane region" description="Helical" evidence="6">
    <location>
        <begin position="283"/>
        <end position="308"/>
    </location>
</feature>
<feature type="transmembrane region" description="Helical" evidence="6">
    <location>
        <begin position="133"/>
        <end position="153"/>
    </location>
</feature>
<dbReference type="RefSeq" id="WP_310318991.1">
    <property type="nucleotide sequence ID" value="NZ_JAVDWU010000007.1"/>
</dbReference>
<dbReference type="Pfam" id="PF00482">
    <property type="entry name" value="T2SSF"/>
    <property type="match status" value="1"/>
</dbReference>